<keyword evidence="1" id="KW-1133">Transmembrane helix</keyword>
<name>A0A1G6SVU9_9GAMM</name>
<dbReference type="RefSeq" id="WP_091238901.1">
    <property type="nucleotide sequence ID" value="NZ_FNAG01000001.1"/>
</dbReference>
<protein>
    <submittedName>
        <fullName evidence="2">Uncharacterized protein</fullName>
    </submittedName>
</protein>
<dbReference type="Proteomes" id="UP000199603">
    <property type="component" value="Unassembled WGS sequence"/>
</dbReference>
<organism evidence="2 3">
    <name type="scientific">Aquimonas voraii</name>
    <dbReference type="NCBI Taxonomy" id="265719"/>
    <lineage>
        <taxon>Bacteria</taxon>
        <taxon>Pseudomonadati</taxon>
        <taxon>Pseudomonadota</taxon>
        <taxon>Gammaproteobacteria</taxon>
        <taxon>Lysobacterales</taxon>
        <taxon>Lysobacteraceae</taxon>
        <taxon>Aquimonas</taxon>
    </lineage>
</organism>
<keyword evidence="1" id="KW-0812">Transmembrane</keyword>
<accession>A0A1G6SVU9</accession>
<evidence type="ECO:0000256" key="1">
    <source>
        <dbReference type="SAM" id="Phobius"/>
    </source>
</evidence>
<keyword evidence="1" id="KW-0472">Membrane</keyword>
<proteinExistence type="predicted"/>
<dbReference type="AlphaFoldDB" id="A0A1G6SVU9"/>
<evidence type="ECO:0000313" key="3">
    <source>
        <dbReference type="Proteomes" id="UP000199603"/>
    </source>
</evidence>
<gene>
    <name evidence="2" type="ORF">SAMN04488509_101713</name>
</gene>
<dbReference type="EMBL" id="FNAG01000001">
    <property type="protein sequence ID" value="SDD20684.1"/>
    <property type="molecule type" value="Genomic_DNA"/>
</dbReference>
<feature type="transmembrane region" description="Helical" evidence="1">
    <location>
        <begin position="58"/>
        <end position="76"/>
    </location>
</feature>
<reference evidence="2 3" key="1">
    <citation type="submission" date="2016-10" db="EMBL/GenBank/DDBJ databases">
        <authorList>
            <person name="de Groot N.N."/>
        </authorList>
    </citation>
    <scope>NUCLEOTIDE SEQUENCE [LARGE SCALE GENOMIC DNA]</scope>
    <source>
        <strain evidence="2 3">DSM 16957</strain>
    </source>
</reference>
<evidence type="ECO:0000313" key="2">
    <source>
        <dbReference type="EMBL" id="SDD20684.1"/>
    </source>
</evidence>
<sequence length="79" mass="8120">MRALLLSLGLLLDIAGGVLVSGLVQIEGKNEVLRVGDKALEVGDGGIRVADRGEQGKTLGFVLLGVGTVLLLAGALRKR</sequence>
<keyword evidence="3" id="KW-1185">Reference proteome</keyword>